<dbReference type="PANTHER" id="PTHR47171:SF6">
    <property type="entry name" value="SPECIFIC TRANSCRIPTION FACTOR, PUTATIVE (AFU_ORTHOLOGUE AFUA_2G06130)-RELATED"/>
    <property type="match status" value="1"/>
</dbReference>
<dbReference type="Proteomes" id="UP001174691">
    <property type="component" value="Unassembled WGS sequence"/>
</dbReference>
<dbReference type="CDD" id="cd00067">
    <property type="entry name" value="GAL4"/>
    <property type="match status" value="1"/>
</dbReference>
<feature type="region of interest" description="Disordered" evidence="6">
    <location>
        <begin position="521"/>
        <end position="542"/>
    </location>
</feature>
<dbReference type="GO" id="GO:0006351">
    <property type="term" value="P:DNA-templated transcription"/>
    <property type="evidence" value="ECO:0007669"/>
    <property type="project" value="InterPro"/>
</dbReference>
<keyword evidence="1" id="KW-0862">Zinc</keyword>
<reference evidence="8" key="1">
    <citation type="submission" date="2022-07" db="EMBL/GenBank/DDBJ databases">
        <title>Fungi with potential for degradation of polypropylene.</title>
        <authorList>
            <person name="Gostincar C."/>
        </authorList>
    </citation>
    <scope>NUCLEOTIDE SEQUENCE</scope>
    <source>
        <strain evidence="8">EXF-13287</strain>
    </source>
</reference>
<evidence type="ECO:0000256" key="1">
    <source>
        <dbReference type="ARBA" id="ARBA00022833"/>
    </source>
</evidence>
<evidence type="ECO:0000313" key="8">
    <source>
        <dbReference type="EMBL" id="KAJ9132563.1"/>
    </source>
</evidence>
<evidence type="ECO:0000256" key="5">
    <source>
        <dbReference type="ARBA" id="ARBA00023242"/>
    </source>
</evidence>
<keyword evidence="3" id="KW-0238">DNA-binding</keyword>
<feature type="region of interest" description="Disordered" evidence="6">
    <location>
        <begin position="176"/>
        <end position="202"/>
    </location>
</feature>
<keyword evidence="5" id="KW-0539">Nucleus</keyword>
<dbReference type="Pfam" id="PF04082">
    <property type="entry name" value="Fungal_trans"/>
    <property type="match status" value="1"/>
</dbReference>
<feature type="compositionally biased region" description="Low complexity" evidence="6">
    <location>
        <begin position="715"/>
        <end position="737"/>
    </location>
</feature>
<accession>A0AA38VDQ3</accession>
<feature type="region of interest" description="Disordered" evidence="6">
    <location>
        <begin position="1"/>
        <end position="20"/>
    </location>
</feature>
<dbReference type="InterPro" id="IPR052073">
    <property type="entry name" value="Amide_Lactam_Regulators"/>
</dbReference>
<feature type="compositionally biased region" description="Pro residues" evidence="6">
    <location>
        <begin position="705"/>
        <end position="714"/>
    </location>
</feature>
<dbReference type="CDD" id="cd12148">
    <property type="entry name" value="fungal_TF_MHR"/>
    <property type="match status" value="1"/>
</dbReference>
<protein>
    <submittedName>
        <fullName evidence="8">Cutinase transcription factor 1 alpha</fullName>
    </submittedName>
</protein>
<feature type="domain" description="Xylanolytic transcriptional activator regulatory" evidence="7">
    <location>
        <begin position="353"/>
        <end position="443"/>
    </location>
</feature>
<comment type="caution">
    <text evidence="8">The sequence shown here is derived from an EMBL/GenBank/DDBJ whole genome shotgun (WGS) entry which is preliminary data.</text>
</comment>
<keyword evidence="2" id="KW-0805">Transcription regulation</keyword>
<dbReference type="PANTHER" id="PTHR47171">
    <property type="entry name" value="FARA-RELATED"/>
    <property type="match status" value="1"/>
</dbReference>
<evidence type="ECO:0000259" key="7">
    <source>
        <dbReference type="SMART" id="SM00906"/>
    </source>
</evidence>
<feature type="compositionally biased region" description="Low complexity" evidence="6">
    <location>
        <begin position="662"/>
        <end position="704"/>
    </location>
</feature>
<evidence type="ECO:0000256" key="2">
    <source>
        <dbReference type="ARBA" id="ARBA00023015"/>
    </source>
</evidence>
<evidence type="ECO:0000313" key="9">
    <source>
        <dbReference type="Proteomes" id="UP001174691"/>
    </source>
</evidence>
<dbReference type="InterPro" id="IPR001138">
    <property type="entry name" value="Zn2Cys6_DnaBD"/>
</dbReference>
<evidence type="ECO:0000256" key="4">
    <source>
        <dbReference type="ARBA" id="ARBA00023163"/>
    </source>
</evidence>
<organism evidence="8 9">
    <name type="scientific">Coniochaeta hoffmannii</name>
    <dbReference type="NCBI Taxonomy" id="91930"/>
    <lineage>
        <taxon>Eukaryota</taxon>
        <taxon>Fungi</taxon>
        <taxon>Dikarya</taxon>
        <taxon>Ascomycota</taxon>
        <taxon>Pezizomycotina</taxon>
        <taxon>Sordariomycetes</taxon>
        <taxon>Sordariomycetidae</taxon>
        <taxon>Coniochaetales</taxon>
        <taxon>Coniochaetaceae</taxon>
        <taxon>Coniochaeta</taxon>
    </lineage>
</organism>
<evidence type="ECO:0000256" key="6">
    <source>
        <dbReference type="SAM" id="MobiDB-lite"/>
    </source>
</evidence>
<name>A0AA38VDQ3_9PEZI</name>
<feature type="region of interest" description="Disordered" evidence="6">
    <location>
        <begin position="72"/>
        <end position="95"/>
    </location>
</feature>
<proteinExistence type="predicted"/>
<dbReference type="EMBL" id="JANBVN010000214">
    <property type="protein sequence ID" value="KAJ9132563.1"/>
    <property type="molecule type" value="Genomic_DNA"/>
</dbReference>
<dbReference type="AlphaFoldDB" id="A0AA38VDQ3"/>
<dbReference type="SMART" id="SM00906">
    <property type="entry name" value="Fungal_trans"/>
    <property type="match status" value="1"/>
</dbReference>
<keyword evidence="9" id="KW-1185">Reference proteome</keyword>
<keyword evidence="4" id="KW-0804">Transcription</keyword>
<evidence type="ECO:0000256" key="3">
    <source>
        <dbReference type="ARBA" id="ARBA00023125"/>
    </source>
</evidence>
<dbReference type="GO" id="GO:0008270">
    <property type="term" value="F:zinc ion binding"/>
    <property type="evidence" value="ECO:0007669"/>
    <property type="project" value="InterPro"/>
</dbReference>
<feature type="region of interest" description="Disordered" evidence="6">
    <location>
        <begin position="644"/>
        <end position="738"/>
    </location>
</feature>
<sequence>MAGQQVVGDHPSGQTPNGGRLRFVASDAVGLPVKRKQVQHACLACRQKKKKCNHGPEAARLLLALDDPRDSKRIRRVDAPPRSLSSSDMGRPSAPIDLVDEDTSTAASHLLGLSDQGGGGIVSADSQEEEDPQARFVGDLNPENILISAMAEVSRTSPSSHQQRDSAIGIWKEPVQPVRNGRNPARKPLPSGLVNDGRSPLASRATVPEDITSLEEAMRTARNNWLDRCLADIDPPQSAFTKLRSIYLSKIQPIFPIFDEKRLMNLGASRIDRAIKLVVSLAAATDREAKPHLRLEAYPAALSYQEFTGKVSQLVRALIQEIDFSNRLLDQIRILSLMAMYWQPLEEQDWDGPARLFTQAMSIVFSIGLHLEVYDKAYHIHDRHDETTPRTDQPHRQRCREDIERIFLCIFALDRMMASFHGRPILLAERDFDRDILKYAVMQPPIFRLFILVVWQLNLIQDLYRPFSRTSPSLQSAEVSVFERLILESGAQNAPPSLIATIEVFHHAVCALSVRQTRQAFEGHPAPGSPDDPHHQPPLAEEYPHLPQPLLNARRSISADRILQITKQYDVGPLPFIPYALSISLSVAYRKWRFSQIPMFRARGRAAFMEVLPVLEEWGRVFTSARINYNLAQKVVEGMEKVQDSIKRKCPPPPPVRAGHLATTGPDTSSPSATAAAATQSANNSNNNHRLPHPFSLSNANSNPNPNPQVPPFPSTSIPFPQTSTSSPSFPRSTHSSLPFPVDDDPLAALNLFNFFDDPAADLDVGLGEMDNLFDRNLDPMAPAFWPAYPSLDPDRIEAGAAFYP</sequence>
<dbReference type="GO" id="GO:0000981">
    <property type="term" value="F:DNA-binding transcription factor activity, RNA polymerase II-specific"/>
    <property type="evidence" value="ECO:0007669"/>
    <property type="project" value="InterPro"/>
</dbReference>
<dbReference type="GO" id="GO:0003677">
    <property type="term" value="F:DNA binding"/>
    <property type="evidence" value="ECO:0007669"/>
    <property type="project" value="UniProtKB-KW"/>
</dbReference>
<gene>
    <name evidence="8" type="ORF">NKR19_g9262</name>
</gene>
<dbReference type="InterPro" id="IPR007219">
    <property type="entry name" value="XnlR_reg_dom"/>
</dbReference>